<dbReference type="Gene3D" id="3.30.460.40">
    <property type="match status" value="1"/>
</dbReference>
<name>A0A370TPY4_9HELO</name>
<keyword evidence="3" id="KW-1185">Reference proteome</keyword>
<accession>A0A370TPY4</accession>
<dbReference type="GeneID" id="43597865"/>
<dbReference type="RefSeq" id="XP_031870239.1">
    <property type="nucleotide sequence ID" value="XM_032013639.1"/>
</dbReference>
<dbReference type="SUPFAM" id="SSF81301">
    <property type="entry name" value="Nucleotidyltransferase"/>
    <property type="match status" value="1"/>
</dbReference>
<feature type="compositionally biased region" description="Basic and acidic residues" evidence="1">
    <location>
        <begin position="10"/>
        <end position="21"/>
    </location>
</feature>
<feature type="region of interest" description="Disordered" evidence="1">
    <location>
        <begin position="1"/>
        <end position="21"/>
    </location>
</feature>
<evidence type="ECO:0000256" key="1">
    <source>
        <dbReference type="SAM" id="MobiDB-lite"/>
    </source>
</evidence>
<organism evidence="2 3">
    <name type="scientific">Venustampulla echinocandica</name>
    <dbReference type="NCBI Taxonomy" id="2656787"/>
    <lineage>
        <taxon>Eukaryota</taxon>
        <taxon>Fungi</taxon>
        <taxon>Dikarya</taxon>
        <taxon>Ascomycota</taxon>
        <taxon>Pezizomycotina</taxon>
        <taxon>Leotiomycetes</taxon>
        <taxon>Helotiales</taxon>
        <taxon>Pleuroascaceae</taxon>
        <taxon>Venustampulla</taxon>
    </lineage>
</organism>
<evidence type="ECO:0000313" key="3">
    <source>
        <dbReference type="Proteomes" id="UP000254866"/>
    </source>
</evidence>
<protein>
    <submittedName>
        <fullName evidence="2">Uncharacterized protein</fullName>
    </submittedName>
</protein>
<dbReference type="EMBL" id="NPIC01000003">
    <property type="protein sequence ID" value="RDL37583.1"/>
    <property type="molecule type" value="Genomic_DNA"/>
</dbReference>
<dbReference type="AlphaFoldDB" id="A0A370TPY4"/>
<evidence type="ECO:0000313" key="2">
    <source>
        <dbReference type="EMBL" id="RDL37583.1"/>
    </source>
</evidence>
<dbReference type="InterPro" id="IPR043519">
    <property type="entry name" value="NT_sf"/>
</dbReference>
<proteinExistence type="predicted"/>
<gene>
    <name evidence="2" type="ORF">BP5553_05016</name>
</gene>
<comment type="caution">
    <text evidence="2">The sequence shown here is derived from an EMBL/GenBank/DDBJ whole genome shotgun (WGS) entry which is preliminary data.</text>
</comment>
<dbReference type="Proteomes" id="UP000254866">
    <property type="component" value="Unassembled WGS sequence"/>
</dbReference>
<reference evidence="2 3" key="1">
    <citation type="journal article" date="2018" name="IMA Fungus">
        <title>IMA Genome-F 9: Draft genome sequence of Annulohypoxylon stygium, Aspergillus mulundensis, Berkeleyomyces basicola (syn. Thielaviopsis basicola), Ceratocystis smalleyi, two Cercospora beticola strains, Coleophoma cylindrospora, Fusarium fracticaudum, Phialophora cf. hyalina, and Morchella septimelata.</title>
        <authorList>
            <person name="Wingfield B.D."/>
            <person name="Bills G.F."/>
            <person name="Dong Y."/>
            <person name="Huang W."/>
            <person name="Nel W.J."/>
            <person name="Swalarsk-Parry B.S."/>
            <person name="Vaghefi N."/>
            <person name="Wilken P.M."/>
            <person name="An Z."/>
            <person name="de Beer Z.W."/>
            <person name="De Vos L."/>
            <person name="Chen L."/>
            <person name="Duong T.A."/>
            <person name="Gao Y."/>
            <person name="Hammerbacher A."/>
            <person name="Kikkert J.R."/>
            <person name="Li Y."/>
            <person name="Li H."/>
            <person name="Li K."/>
            <person name="Li Q."/>
            <person name="Liu X."/>
            <person name="Ma X."/>
            <person name="Naidoo K."/>
            <person name="Pethybridge S.J."/>
            <person name="Sun J."/>
            <person name="Steenkamp E.T."/>
            <person name="van der Nest M.A."/>
            <person name="van Wyk S."/>
            <person name="Wingfield M.J."/>
            <person name="Xiong C."/>
            <person name="Yue Q."/>
            <person name="Zhang X."/>
        </authorList>
    </citation>
    <scope>NUCLEOTIDE SEQUENCE [LARGE SCALE GENOMIC DNA]</scope>
    <source>
        <strain evidence="2 3">BP 5553</strain>
    </source>
</reference>
<sequence length="284" mass="32062">MGTKQAAKGPDPELRDRYDSDGGKAEVHEVIKVLENAGISCCVVGTSALRHFGAPRVTEDWSICVPSDKLEHAASLFQTGRLLEHYDPTSPRTVQPHSLYHTFPFFKRKGFFMWIVLVPSWDCQLECIPENFERGHAGVPYPRLEVFTQSLLDTSDFNLVDLVDGMDLTEEWGLANLRLEGTPDAAYIAKKNEAIRSSIPLTDTSCILELGTNPQERIRTWQEVVRSKSARIGLEFPKEFYATRFRLKGSQDPRIPNKEADDTFLRFLKSTDASSDDIVAVQRQ</sequence>
<dbReference type="OrthoDB" id="3259529at2759"/>